<keyword evidence="1" id="KW-1185">Reference proteome</keyword>
<reference evidence="2" key="1">
    <citation type="submission" date="2022-11" db="UniProtKB">
        <authorList>
            <consortium name="WormBaseParasite"/>
        </authorList>
    </citation>
    <scope>IDENTIFICATION</scope>
</reference>
<name>A0A915IMF1_ROMCU</name>
<accession>A0A915IMF1</accession>
<proteinExistence type="predicted"/>
<evidence type="ECO:0000313" key="2">
    <source>
        <dbReference type="WBParaSite" id="nRc.2.0.1.t14638-RA"/>
    </source>
</evidence>
<protein>
    <submittedName>
        <fullName evidence="2">Uncharacterized protein</fullName>
    </submittedName>
</protein>
<dbReference type="Proteomes" id="UP000887565">
    <property type="component" value="Unplaced"/>
</dbReference>
<sequence length="137" mass="15448">MKDYEADQRLEAIAQRRSINATNDSDRHQKCLAAPRADSENFDRVETAKPAAPVLSCYTGFMVGRRKKQTIVASIISKRFKFQNSCPEKVTFGMMPGSLDETAINKAAPDNHRQNSTEKNDVVTRNPKCSTHCWKTK</sequence>
<organism evidence="1 2">
    <name type="scientific">Romanomermis culicivorax</name>
    <name type="common">Nematode worm</name>
    <dbReference type="NCBI Taxonomy" id="13658"/>
    <lineage>
        <taxon>Eukaryota</taxon>
        <taxon>Metazoa</taxon>
        <taxon>Ecdysozoa</taxon>
        <taxon>Nematoda</taxon>
        <taxon>Enoplea</taxon>
        <taxon>Dorylaimia</taxon>
        <taxon>Mermithida</taxon>
        <taxon>Mermithoidea</taxon>
        <taxon>Mermithidae</taxon>
        <taxon>Romanomermis</taxon>
    </lineage>
</organism>
<dbReference type="AlphaFoldDB" id="A0A915IMF1"/>
<evidence type="ECO:0000313" key="1">
    <source>
        <dbReference type="Proteomes" id="UP000887565"/>
    </source>
</evidence>
<dbReference type="WBParaSite" id="nRc.2.0.1.t14638-RA">
    <property type="protein sequence ID" value="nRc.2.0.1.t14638-RA"/>
    <property type="gene ID" value="nRc.2.0.1.g14638"/>
</dbReference>